<reference evidence="10 12" key="1">
    <citation type="submission" date="2020-08" db="EMBL/GenBank/DDBJ databases">
        <title>Plant Genome Project.</title>
        <authorList>
            <person name="Zhang R.-G."/>
        </authorList>
    </citation>
    <scope>NUCLEOTIDE SEQUENCE [LARGE SCALE GENOMIC DNA]</scope>
    <source>
        <tissue evidence="10">Rhizome</tissue>
    </source>
</reference>
<dbReference type="Proteomes" id="UP000734854">
    <property type="component" value="Unassembled WGS sequence"/>
</dbReference>
<evidence type="ECO:0000256" key="5">
    <source>
        <dbReference type="ARBA" id="ARBA00023163"/>
    </source>
</evidence>
<dbReference type="EMBL" id="OQ909659">
    <property type="protein sequence ID" value="WLQ69567.1"/>
    <property type="molecule type" value="mRNA"/>
</dbReference>
<dbReference type="InterPro" id="IPR017930">
    <property type="entry name" value="Myb_dom"/>
</dbReference>
<evidence type="ECO:0000313" key="12">
    <source>
        <dbReference type="Proteomes" id="UP000734854"/>
    </source>
</evidence>
<evidence type="ECO:0000256" key="4">
    <source>
        <dbReference type="ARBA" id="ARBA00023125"/>
    </source>
</evidence>
<evidence type="ECO:0000259" key="9">
    <source>
        <dbReference type="PROSITE" id="PS51294"/>
    </source>
</evidence>
<dbReference type="GO" id="GO:0003677">
    <property type="term" value="F:DNA binding"/>
    <property type="evidence" value="ECO:0007669"/>
    <property type="project" value="UniProtKB-KW"/>
</dbReference>
<dbReference type="GO" id="GO:0005634">
    <property type="term" value="C:nucleus"/>
    <property type="evidence" value="ECO:0007669"/>
    <property type="project" value="UniProtKB-SubCell"/>
</dbReference>
<dbReference type="OrthoDB" id="2143914at2759"/>
<keyword evidence="3" id="KW-0805">Transcription regulation</keyword>
<evidence type="ECO:0000259" key="8">
    <source>
        <dbReference type="PROSITE" id="PS50090"/>
    </source>
</evidence>
<dbReference type="InterPro" id="IPR015495">
    <property type="entry name" value="Myb_TF_plants"/>
</dbReference>
<dbReference type="SMART" id="SM00717">
    <property type="entry name" value="SANT"/>
    <property type="match status" value="2"/>
</dbReference>
<evidence type="ECO:0000256" key="2">
    <source>
        <dbReference type="ARBA" id="ARBA00022737"/>
    </source>
</evidence>
<keyword evidence="6" id="KW-0539">Nucleus</keyword>
<proteinExistence type="evidence at transcript level"/>
<accession>A0A8J5F3D4</accession>
<dbReference type="EMBL" id="JACMSC010000017">
    <property type="protein sequence ID" value="KAG6478456.1"/>
    <property type="molecule type" value="Genomic_DNA"/>
</dbReference>
<name>A0A8J5F3D4_ZINOF</name>
<dbReference type="AlphaFoldDB" id="A0A8J5F3D4"/>
<evidence type="ECO:0000256" key="6">
    <source>
        <dbReference type="ARBA" id="ARBA00023242"/>
    </source>
</evidence>
<sequence length="342" mass="38411">MGRGRAPCCAKVGLNKGSWTPEEDVRLIAYIQKHGHGNWRALPKHAGLLRCGKSCRLRWINYLRPDIKRGNFTKEEEETIVKLHDLLGNKWSKIASFLPGRTDNEIKNVWNTHLKKRLMASSSSKEPIDHETTALGNNNSEEAISSYSSSASCYEQDQGKTTDKEGDRTEILKPDCSVDDGVIEIPIDTGMDLWSLLDDDRSNITPSSSVNEMNRDDALGDHLRKDGEAAEDRQITISDLVIDPDIWSMIEDDDACSFTPPEPETMEGLRSDGQFCNYTSCDWLEYLEEELGLRSDLNTAEAAMNNNRESSSNMEGDNNGSCCFQTRPFSPSHLDHVDFRVS</sequence>
<organism evidence="10 12">
    <name type="scientific">Zingiber officinale</name>
    <name type="common">Ginger</name>
    <name type="synonym">Amomum zingiber</name>
    <dbReference type="NCBI Taxonomy" id="94328"/>
    <lineage>
        <taxon>Eukaryota</taxon>
        <taxon>Viridiplantae</taxon>
        <taxon>Streptophyta</taxon>
        <taxon>Embryophyta</taxon>
        <taxon>Tracheophyta</taxon>
        <taxon>Spermatophyta</taxon>
        <taxon>Magnoliopsida</taxon>
        <taxon>Liliopsida</taxon>
        <taxon>Zingiberales</taxon>
        <taxon>Zingiberaceae</taxon>
        <taxon>Zingiber</taxon>
    </lineage>
</organism>
<reference evidence="11" key="2">
    <citation type="submission" date="2023-04" db="EMBL/GenBank/DDBJ databases">
        <title>Genome-wide analysis of the MYB gene family in ginger (Zingiber officinale Roscoe).</title>
        <authorList>
            <person name="Xing H.-T."/>
            <person name="Li H.-L."/>
        </authorList>
    </citation>
    <scope>NUCLEOTIDE SEQUENCE</scope>
    <source>
        <strain evidence="11">Maker00037227</strain>
    </source>
</reference>
<dbReference type="PANTHER" id="PTHR10641:SF1103">
    <property type="entry name" value="TRANSCRIPTION FACTOR MYB72"/>
    <property type="match status" value="1"/>
</dbReference>
<dbReference type="CDD" id="cd00167">
    <property type="entry name" value="SANT"/>
    <property type="match status" value="2"/>
</dbReference>
<evidence type="ECO:0000256" key="7">
    <source>
        <dbReference type="SAM" id="MobiDB-lite"/>
    </source>
</evidence>
<dbReference type="PROSITE" id="PS51294">
    <property type="entry name" value="HTH_MYB"/>
    <property type="match status" value="2"/>
</dbReference>
<evidence type="ECO:0000313" key="10">
    <source>
        <dbReference type="EMBL" id="KAG6478456.1"/>
    </source>
</evidence>
<dbReference type="PROSITE" id="PS50090">
    <property type="entry name" value="MYB_LIKE"/>
    <property type="match status" value="2"/>
</dbReference>
<dbReference type="InterPro" id="IPR001005">
    <property type="entry name" value="SANT/Myb"/>
</dbReference>
<feature type="domain" description="HTH myb-type" evidence="9">
    <location>
        <begin position="64"/>
        <end position="118"/>
    </location>
</feature>
<dbReference type="FunFam" id="1.10.10.60:FF:000001">
    <property type="entry name" value="MYB-related transcription factor"/>
    <property type="match status" value="1"/>
</dbReference>
<evidence type="ECO:0000256" key="1">
    <source>
        <dbReference type="ARBA" id="ARBA00004123"/>
    </source>
</evidence>
<evidence type="ECO:0000313" key="11">
    <source>
        <dbReference type="EMBL" id="WLQ69567.1"/>
    </source>
</evidence>
<dbReference type="Pfam" id="PF00249">
    <property type="entry name" value="Myb_DNA-binding"/>
    <property type="match status" value="2"/>
</dbReference>
<feature type="compositionally biased region" description="Basic and acidic residues" evidence="7">
    <location>
        <begin position="157"/>
        <end position="167"/>
    </location>
</feature>
<feature type="compositionally biased region" description="Low complexity" evidence="7">
    <location>
        <begin position="137"/>
        <end position="155"/>
    </location>
</feature>
<evidence type="ECO:0000256" key="3">
    <source>
        <dbReference type="ARBA" id="ARBA00023015"/>
    </source>
</evidence>
<dbReference type="PANTHER" id="PTHR10641">
    <property type="entry name" value="MYB FAMILY TRANSCRIPTION FACTOR"/>
    <property type="match status" value="1"/>
</dbReference>
<feature type="domain" description="Myb-like" evidence="8">
    <location>
        <begin position="11"/>
        <end position="63"/>
    </location>
</feature>
<keyword evidence="5" id="KW-0804">Transcription</keyword>
<keyword evidence="2" id="KW-0677">Repeat</keyword>
<feature type="domain" description="Myb-like" evidence="8">
    <location>
        <begin position="64"/>
        <end position="114"/>
    </location>
</feature>
<protein>
    <submittedName>
        <fullName evidence="11">MYB protein</fullName>
    </submittedName>
</protein>
<keyword evidence="4" id="KW-0238">DNA-binding</keyword>
<keyword evidence="12" id="KW-1185">Reference proteome</keyword>
<gene>
    <name evidence="10" type="ORF">ZIOFF_061899</name>
</gene>
<feature type="region of interest" description="Disordered" evidence="7">
    <location>
        <begin position="120"/>
        <end position="167"/>
    </location>
</feature>
<feature type="domain" description="HTH myb-type" evidence="9">
    <location>
        <begin position="11"/>
        <end position="63"/>
    </location>
</feature>
<comment type="subcellular location">
    <subcellularLocation>
        <location evidence="1">Nucleus</location>
    </subcellularLocation>
</comment>